<dbReference type="AlphaFoldDB" id="A0A8J7E1H5"/>
<name>A0A8J7E1H5_9CYAN</name>
<dbReference type="GO" id="GO:0004016">
    <property type="term" value="F:adenylate cyclase activity"/>
    <property type="evidence" value="ECO:0007669"/>
    <property type="project" value="UniProtKB-ARBA"/>
</dbReference>
<accession>A0A8J7E1H5</accession>
<dbReference type="PROSITE" id="PS50125">
    <property type="entry name" value="GUANYLATE_CYCLASE_2"/>
    <property type="match status" value="1"/>
</dbReference>
<reference evidence="3" key="1">
    <citation type="submission" date="2020-10" db="EMBL/GenBank/DDBJ databases">
        <authorList>
            <person name="Castelo-Branco R."/>
            <person name="Eusebio N."/>
            <person name="Adriana R."/>
            <person name="Vieira A."/>
            <person name="Brugerolle De Fraissinette N."/>
            <person name="Rezende De Castro R."/>
            <person name="Schneider M.P."/>
            <person name="Vasconcelos V."/>
            <person name="Leao P.N."/>
        </authorList>
    </citation>
    <scope>NUCLEOTIDE SEQUENCE</scope>
    <source>
        <strain evidence="3">LEGE 07157</strain>
    </source>
</reference>
<sequence>MILKTFVKSAIWGSGKISLRALLILFCIGIHTRVIVTGAIGTKQFTDNLRGNAVNVAPSIELSEEPGNIQVTKNTYCHLKGGCLNFELTEYICHEPNAPPVVRKIVT</sequence>
<protein>
    <recommendedName>
        <fullName evidence="2">Guanylate cyclase domain-containing protein</fullName>
    </recommendedName>
</protein>
<evidence type="ECO:0000313" key="3">
    <source>
        <dbReference type="EMBL" id="MBE9117731.1"/>
    </source>
</evidence>
<dbReference type="EMBL" id="JADEWZ010000029">
    <property type="protein sequence ID" value="MBE9117731.1"/>
    <property type="molecule type" value="Genomic_DNA"/>
</dbReference>
<dbReference type="GO" id="GO:0035556">
    <property type="term" value="P:intracellular signal transduction"/>
    <property type="evidence" value="ECO:0007669"/>
    <property type="project" value="InterPro"/>
</dbReference>
<dbReference type="SUPFAM" id="SSF55073">
    <property type="entry name" value="Nucleotide cyclase"/>
    <property type="match status" value="1"/>
</dbReference>
<keyword evidence="4" id="KW-1185">Reference proteome</keyword>
<dbReference type="InterPro" id="IPR029787">
    <property type="entry name" value="Nucleotide_cyclase"/>
</dbReference>
<comment type="caution">
    <text evidence="3">The sequence shown here is derived from an EMBL/GenBank/DDBJ whole genome shotgun (WGS) entry which is preliminary data.</text>
</comment>
<evidence type="ECO:0000313" key="4">
    <source>
        <dbReference type="Proteomes" id="UP000654482"/>
    </source>
</evidence>
<organism evidence="3 4">
    <name type="scientific">Lusitaniella coriacea LEGE 07157</name>
    <dbReference type="NCBI Taxonomy" id="945747"/>
    <lineage>
        <taxon>Bacteria</taxon>
        <taxon>Bacillati</taxon>
        <taxon>Cyanobacteriota</taxon>
        <taxon>Cyanophyceae</taxon>
        <taxon>Spirulinales</taxon>
        <taxon>Lusitaniellaceae</taxon>
        <taxon>Lusitaniella</taxon>
    </lineage>
</organism>
<dbReference type="Gene3D" id="3.30.70.1230">
    <property type="entry name" value="Nucleotide cyclase"/>
    <property type="match status" value="1"/>
</dbReference>
<keyword evidence="1" id="KW-0812">Transmembrane</keyword>
<dbReference type="Proteomes" id="UP000654482">
    <property type="component" value="Unassembled WGS sequence"/>
</dbReference>
<gene>
    <name evidence="3" type="ORF">IQ249_17680</name>
</gene>
<dbReference type="Pfam" id="PF00211">
    <property type="entry name" value="Guanylate_cyc"/>
    <property type="match status" value="1"/>
</dbReference>
<keyword evidence="1" id="KW-1133">Transmembrane helix</keyword>
<feature type="transmembrane region" description="Helical" evidence="1">
    <location>
        <begin position="21"/>
        <end position="40"/>
    </location>
</feature>
<feature type="domain" description="Guanylate cyclase" evidence="2">
    <location>
        <begin position="28"/>
        <end position="61"/>
    </location>
</feature>
<proteinExistence type="predicted"/>
<dbReference type="InterPro" id="IPR001054">
    <property type="entry name" value="A/G_cyclase"/>
</dbReference>
<dbReference type="GO" id="GO:0009190">
    <property type="term" value="P:cyclic nucleotide biosynthetic process"/>
    <property type="evidence" value="ECO:0007669"/>
    <property type="project" value="InterPro"/>
</dbReference>
<evidence type="ECO:0000256" key="1">
    <source>
        <dbReference type="SAM" id="Phobius"/>
    </source>
</evidence>
<keyword evidence="1" id="KW-0472">Membrane</keyword>
<evidence type="ECO:0000259" key="2">
    <source>
        <dbReference type="PROSITE" id="PS50125"/>
    </source>
</evidence>